<comment type="subcellular location">
    <subcellularLocation>
        <location evidence="1">Endomembrane system</location>
        <topology evidence="1">Multi-pass membrane protein</topology>
    </subcellularLocation>
</comment>
<dbReference type="RefSeq" id="WP_027843995.1">
    <property type="nucleotide sequence ID" value="NZ_LMTZ01000004.1"/>
</dbReference>
<dbReference type="PANTHER" id="PTHR21624">
    <property type="entry name" value="STEROL DESATURASE-RELATED PROTEIN"/>
    <property type="match status" value="1"/>
</dbReference>
<dbReference type="GO" id="GO:0005506">
    <property type="term" value="F:iron ion binding"/>
    <property type="evidence" value="ECO:0007669"/>
    <property type="project" value="InterPro"/>
</dbReference>
<dbReference type="Proteomes" id="UP000053372">
    <property type="component" value="Unassembled WGS sequence"/>
</dbReference>
<comment type="caution">
    <text evidence="10">The sequence shown here is derived from an EMBL/GenBank/DDBJ whole genome shotgun (WGS) entry which is preliminary data.</text>
</comment>
<gene>
    <name evidence="9" type="ORF">BC008_06395</name>
    <name evidence="10" type="ORF">BC008_06565</name>
</gene>
<dbReference type="OrthoDB" id="9770329at2"/>
<dbReference type="EMBL" id="LMTZ01000004">
    <property type="protein sequence ID" value="KST70097.1"/>
    <property type="molecule type" value="Genomic_DNA"/>
</dbReference>
<dbReference type="AlphaFoldDB" id="A0A0V8A0H3"/>
<dbReference type="GO" id="GO:0016020">
    <property type="term" value="C:membrane"/>
    <property type="evidence" value="ECO:0007669"/>
    <property type="project" value="GOC"/>
</dbReference>
<feature type="transmembrane region" description="Helical" evidence="7">
    <location>
        <begin position="38"/>
        <end position="67"/>
    </location>
</feature>
<keyword evidence="2 7" id="KW-0812">Transmembrane</keyword>
<dbReference type="GO" id="GO:0006643">
    <property type="term" value="P:membrane lipid metabolic process"/>
    <property type="evidence" value="ECO:0007669"/>
    <property type="project" value="TreeGrafter"/>
</dbReference>
<feature type="transmembrane region" description="Helical" evidence="7">
    <location>
        <begin position="6"/>
        <end position="26"/>
    </location>
</feature>
<feature type="domain" description="Fatty acid hydroxylase" evidence="8">
    <location>
        <begin position="83"/>
        <end position="216"/>
    </location>
</feature>
<accession>A0A0V8A0H3</accession>
<evidence type="ECO:0000256" key="1">
    <source>
        <dbReference type="ARBA" id="ARBA00004127"/>
    </source>
</evidence>
<keyword evidence="5" id="KW-0443">Lipid metabolism</keyword>
<evidence type="ECO:0000313" key="10">
    <source>
        <dbReference type="EMBL" id="KST70097.1"/>
    </source>
</evidence>
<dbReference type="EMBL" id="LMTZ01000005">
    <property type="protein sequence ID" value="KST70066.1"/>
    <property type="molecule type" value="Genomic_DNA"/>
</dbReference>
<reference evidence="10 11" key="1">
    <citation type="journal article" date="2015" name="Genome Announc.">
        <title>Draft Genome of the Euendolithic (true boring) Cyanobacterium Mastigocoleus testarum strain BC008.</title>
        <authorList>
            <person name="Guida B.S."/>
            <person name="Garcia-Pichel F."/>
        </authorList>
    </citation>
    <scope>NUCLEOTIDE SEQUENCE [LARGE SCALE GENOMIC DNA]</scope>
    <source>
        <strain evidence="10 11">BC008</strain>
    </source>
</reference>
<feature type="transmembrane region" description="Helical" evidence="7">
    <location>
        <begin position="118"/>
        <end position="140"/>
    </location>
</feature>
<dbReference type="Pfam" id="PF04116">
    <property type="entry name" value="FA_hydroxylase"/>
    <property type="match status" value="1"/>
</dbReference>
<evidence type="ECO:0000256" key="3">
    <source>
        <dbReference type="ARBA" id="ARBA00022989"/>
    </source>
</evidence>
<evidence type="ECO:0000313" key="11">
    <source>
        <dbReference type="Proteomes" id="UP000053372"/>
    </source>
</evidence>
<keyword evidence="4" id="KW-0560">Oxidoreductase</keyword>
<sequence length="286" mass="33297">MNYAHITLKFLPLFLISIAIEVLWIVRWKKQKYSVRESLISLAIAVGNRISKLIPIVPTAGLIAFAWEHRISTIALDSWWNILLLFIGLEFVYYWYHRASHRIRWFWATHAVHHSPEYFNLSAAYRLGWTGGISGAGLFFTPLVWIGFQPIAVITALALNLVYQFWIHTELIPKLGILEWFLNTPSHHRVHHASNSAYIDRNYGGVLIIFDRLFGTFAAEETSNPPVYGLTHPIKSNNPFKVVFNEWIEIYKDITSTNSWSKRFCYLFAPPEWKFTRKSQRSLSEI</sequence>
<name>A0A0V8A0H3_9CYAN</name>
<keyword evidence="6 7" id="KW-0472">Membrane</keyword>
<organism evidence="10 11">
    <name type="scientific">Mastigocoleus testarum BC008</name>
    <dbReference type="NCBI Taxonomy" id="371196"/>
    <lineage>
        <taxon>Bacteria</taxon>
        <taxon>Bacillati</taxon>
        <taxon>Cyanobacteriota</taxon>
        <taxon>Cyanophyceae</taxon>
        <taxon>Nostocales</taxon>
        <taxon>Hapalosiphonaceae</taxon>
        <taxon>Mastigocoleus</taxon>
    </lineage>
</organism>
<feature type="transmembrane region" description="Helical" evidence="7">
    <location>
        <begin position="146"/>
        <end position="166"/>
    </location>
</feature>
<feature type="transmembrane region" description="Helical" evidence="7">
    <location>
        <begin position="79"/>
        <end position="97"/>
    </location>
</feature>
<dbReference type="InterPro" id="IPR051689">
    <property type="entry name" value="Sterol_desaturase/TMEM195"/>
</dbReference>
<proteinExistence type="predicted"/>
<keyword evidence="3 7" id="KW-1133">Transmembrane helix</keyword>
<evidence type="ECO:0000256" key="2">
    <source>
        <dbReference type="ARBA" id="ARBA00022692"/>
    </source>
</evidence>
<evidence type="ECO:0000256" key="4">
    <source>
        <dbReference type="ARBA" id="ARBA00023002"/>
    </source>
</evidence>
<dbReference type="GO" id="GO:0012505">
    <property type="term" value="C:endomembrane system"/>
    <property type="evidence" value="ECO:0007669"/>
    <property type="project" value="UniProtKB-SubCell"/>
</dbReference>
<dbReference type="GO" id="GO:0050479">
    <property type="term" value="F:glyceryl-ether monooxygenase activity"/>
    <property type="evidence" value="ECO:0007669"/>
    <property type="project" value="TreeGrafter"/>
</dbReference>
<dbReference type="InterPro" id="IPR006694">
    <property type="entry name" value="Fatty_acid_hydroxylase"/>
</dbReference>
<dbReference type="GO" id="GO:0008610">
    <property type="term" value="P:lipid biosynthetic process"/>
    <property type="evidence" value="ECO:0007669"/>
    <property type="project" value="InterPro"/>
</dbReference>
<dbReference type="PANTHER" id="PTHR21624:SF1">
    <property type="entry name" value="ALKYLGLYCEROL MONOOXYGENASE"/>
    <property type="match status" value="1"/>
</dbReference>
<keyword evidence="11" id="KW-1185">Reference proteome</keyword>
<evidence type="ECO:0000259" key="8">
    <source>
        <dbReference type="Pfam" id="PF04116"/>
    </source>
</evidence>
<protein>
    <submittedName>
        <fullName evidence="10">Fatty acid hydroxylase</fullName>
    </submittedName>
</protein>
<evidence type="ECO:0000256" key="6">
    <source>
        <dbReference type="ARBA" id="ARBA00023136"/>
    </source>
</evidence>
<evidence type="ECO:0000256" key="7">
    <source>
        <dbReference type="SAM" id="Phobius"/>
    </source>
</evidence>
<evidence type="ECO:0000313" key="9">
    <source>
        <dbReference type="EMBL" id="KST70066.1"/>
    </source>
</evidence>
<evidence type="ECO:0000256" key="5">
    <source>
        <dbReference type="ARBA" id="ARBA00023098"/>
    </source>
</evidence>